<proteinExistence type="predicted"/>
<sequence length="129" mass="15178">MSFKDRINGHTINNNNNNTLNKNNKKEHINNKINKEHHKKNKEHNNFLPPNKTIYSKLKLVLKLDRGVSTNNLKSFLIFLSQKTTKLKKLYQIKTEMLLTKKNNNQKINSPKIIKDLDQEKGNIFNIVK</sequence>
<dbReference type="EMBL" id="JAOAOG010000073">
    <property type="protein sequence ID" value="KAJ6251053.1"/>
    <property type="molecule type" value="Genomic_DNA"/>
</dbReference>
<evidence type="ECO:0000313" key="3">
    <source>
        <dbReference type="Proteomes" id="UP001150062"/>
    </source>
</evidence>
<feature type="compositionally biased region" description="Low complexity" evidence="1">
    <location>
        <begin position="13"/>
        <end position="22"/>
    </location>
</feature>
<name>A0ABQ8Z2P5_9EUKA</name>
<evidence type="ECO:0008006" key="4">
    <source>
        <dbReference type="Google" id="ProtNLM"/>
    </source>
</evidence>
<organism evidence="2 3">
    <name type="scientific">Anaeramoeba flamelloides</name>
    <dbReference type="NCBI Taxonomy" id="1746091"/>
    <lineage>
        <taxon>Eukaryota</taxon>
        <taxon>Metamonada</taxon>
        <taxon>Anaeramoebidae</taxon>
        <taxon>Anaeramoeba</taxon>
    </lineage>
</organism>
<accession>A0ABQ8Z2P5</accession>
<feature type="region of interest" description="Disordered" evidence="1">
    <location>
        <begin position="1"/>
        <end position="25"/>
    </location>
</feature>
<gene>
    <name evidence="2" type="ORF">M0813_15875</name>
</gene>
<comment type="caution">
    <text evidence="2">The sequence shown here is derived from an EMBL/GenBank/DDBJ whole genome shotgun (WGS) entry which is preliminary data.</text>
</comment>
<evidence type="ECO:0000256" key="1">
    <source>
        <dbReference type="SAM" id="MobiDB-lite"/>
    </source>
</evidence>
<protein>
    <recommendedName>
        <fullName evidence="4">Ribosomal protein L22</fullName>
    </recommendedName>
</protein>
<reference evidence="2" key="1">
    <citation type="submission" date="2022-08" db="EMBL/GenBank/DDBJ databases">
        <title>Novel sulfate-reducing endosymbionts in the free-living metamonad Anaeramoeba.</title>
        <authorList>
            <person name="Jerlstrom-Hultqvist J."/>
            <person name="Cepicka I."/>
            <person name="Gallot-Lavallee L."/>
            <person name="Salas-Leiva D."/>
            <person name="Curtis B.A."/>
            <person name="Zahonova K."/>
            <person name="Pipaliya S."/>
            <person name="Dacks J."/>
            <person name="Roger A.J."/>
        </authorList>
    </citation>
    <scope>NUCLEOTIDE SEQUENCE</scope>
    <source>
        <strain evidence="2">Schooner1</strain>
    </source>
</reference>
<evidence type="ECO:0000313" key="2">
    <source>
        <dbReference type="EMBL" id="KAJ6251053.1"/>
    </source>
</evidence>
<keyword evidence="3" id="KW-1185">Reference proteome</keyword>
<dbReference type="Proteomes" id="UP001150062">
    <property type="component" value="Unassembled WGS sequence"/>
</dbReference>